<keyword evidence="1" id="KW-0540">Nuclease</keyword>
<reference evidence="1" key="1">
    <citation type="submission" date="2016-04" db="EMBL/GenBank/DDBJ databases">
        <authorList>
            <person name="Calderon-Fernandez G.M.Sr."/>
        </authorList>
    </citation>
    <scope>NUCLEOTIDE SEQUENCE</scope>
    <source>
        <strain evidence="1">Int1</strain>
        <tissue evidence="1">Integument</tissue>
    </source>
</reference>
<keyword evidence="1" id="KW-0378">Hydrolase</keyword>
<evidence type="ECO:0000313" key="1">
    <source>
        <dbReference type="EMBL" id="JAS00223.1"/>
    </source>
</evidence>
<sequence>MNSGAWNDKTGPRFYFVGFRNMR</sequence>
<reference evidence="1" key="2">
    <citation type="journal article" date="2017" name="J. Med. Entomol.">
        <title>Transcriptome Analysis of the Triatoma infestans (Hemiptera: Reduviidae) Integument.</title>
        <authorList>
            <person name="Calderon-Fernandez G.M."/>
            <person name="Moriconi D.E."/>
            <person name="Dulbecco A.B."/>
            <person name="Juarez M.P."/>
        </authorList>
    </citation>
    <scope>NUCLEOTIDE SEQUENCE</scope>
    <source>
        <strain evidence="1">Int1</strain>
        <tissue evidence="1">Integument</tissue>
    </source>
</reference>
<protein>
    <submittedName>
        <fullName evidence="1">rRNA intron-encoded homing endonuclease</fullName>
    </submittedName>
</protein>
<proteinExistence type="predicted"/>
<name>A0A170YTA7_TRIIF</name>
<organism evidence="1">
    <name type="scientific">Triatoma infestans</name>
    <name type="common">Assassin bug</name>
    <dbReference type="NCBI Taxonomy" id="30076"/>
    <lineage>
        <taxon>Eukaryota</taxon>
        <taxon>Metazoa</taxon>
        <taxon>Ecdysozoa</taxon>
        <taxon>Arthropoda</taxon>
        <taxon>Hexapoda</taxon>
        <taxon>Insecta</taxon>
        <taxon>Pterygota</taxon>
        <taxon>Neoptera</taxon>
        <taxon>Paraneoptera</taxon>
        <taxon>Hemiptera</taxon>
        <taxon>Heteroptera</taxon>
        <taxon>Panheteroptera</taxon>
        <taxon>Cimicomorpha</taxon>
        <taxon>Reduviidae</taxon>
        <taxon>Triatominae</taxon>
        <taxon>Triatoma</taxon>
    </lineage>
</organism>
<keyword evidence="1" id="KW-0255">Endonuclease</keyword>
<accession>A0A170YTA7</accession>
<dbReference type="EMBL" id="GEMB01002980">
    <property type="protein sequence ID" value="JAS00223.1"/>
    <property type="molecule type" value="Transcribed_RNA"/>
</dbReference>
<dbReference type="GO" id="GO:0004519">
    <property type="term" value="F:endonuclease activity"/>
    <property type="evidence" value="ECO:0007669"/>
    <property type="project" value="UniProtKB-KW"/>
</dbReference>
<dbReference type="AlphaFoldDB" id="A0A170YTA7"/>